<dbReference type="Proteomes" id="UP001152320">
    <property type="component" value="Chromosome 5"/>
</dbReference>
<keyword evidence="2" id="KW-0675">Receptor</keyword>
<gene>
    <name evidence="2" type="ORF">HOLleu_12308</name>
</gene>
<dbReference type="SUPFAM" id="SSF63825">
    <property type="entry name" value="YWTD domain"/>
    <property type="match status" value="1"/>
</dbReference>
<accession>A0A9Q1CB10</accession>
<keyword evidence="2" id="KW-0449">Lipoprotein</keyword>
<dbReference type="SMART" id="SM00135">
    <property type="entry name" value="LY"/>
    <property type="match status" value="2"/>
</dbReference>
<dbReference type="InterPro" id="IPR050778">
    <property type="entry name" value="Cueball_EGF_LRP_Nidogen"/>
</dbReference>
<dbReference type="OrthoDB" id="6375837at2759"/>
<dbReference type="Pfam" id="PF00058">
    <property type="entry name" value="Ldl_recept_b"/>
    <property type="match status" value="1"/>
</dbReference>
<organism evidence="2 3">
    <name type="scientific">Holothuria leucospilota</name>
    <name type="common">Black long sea cucumber</name>
    <name type="synonym">Mertensiothuria leucospilota</name>
    <dbReference type="NCBI Taxonomy" id="206669"/>
    <lineage>
        <taxon>Eukaryota</taxon>
        <taxon>Metazoa</taxon>
        <taxon>Echinodermata</taxon>
        <taxon>Eleutherozoa</taxon>
        <taxon>Echinozoa</taxon>
        <taxon>Holothuroidea</taxon>
        <taxon>Aspidochirotacea</taxon>
        <taxon>Aspidochirotida</taxon>
        <taxon>Holothuriidae</taxon>
        <taxon>Holothuria</taxon>
    </lineage>
</organism>
<dbReference type="EMBL" id="JAIZAY010000005">
    <property type="protein sequence ID" value="KAJ8041481.1"/>
    <property type="molecule type" value="Genomic_DNA"/>
</dbReference>
<dbReference type="PROSITE" id="PS51120">
    <property type="entry name" value="LDLRB"/>
    <property type="match status" value="1"/>
</dbReference>
<evidence type="ECO:0000313" key="3">
    <source>
        <dbReference type="Proteomes" id="UP001152320"/>
    </source>
</evidence>
<dbReference type="AlphaFoldDB" id="A0A9Q1CB10"/>
<evidence type="ECO:0000313" key="2">
    <source>
        <dbReference type="EMBL" id="KAJ8041481.1"/>
    </source>
</evidence>
<feature type="repeat" description="LDL-receptor class B" evidence="1">
    <location>
        <begin position="108"/>
        <end position="150"/>
    </location>
</feature>
<dbReference type="InterPro" id="IPR000033">
    <property type="entry name" value="LDLR_classB_rpt"/>
</dbReference>
<reference evidence="2" key="1">
    <citation type="submission" date="2021-10" db="EMBL/GenBank/DDBJ databases">
        <title>Tropical sea cucumber genome reveals ecological adaptation and Cuvierian tubules defense mechanism.</title>
        <authorList>
            <person name="Chen T."/>
        </authorList>
    </citation>
    <scope>NUCLEOTIDE SEQUENCE</scope>
    <source>
        <strain evidence="2">Nanhai2018</strain>
        <tissue evidence="2">Muscle</tissue>
    </source>
</reference>
<keyword evidence="3" id="KW-1185">Reference proteome</keyword>
<dbReference type="Gene3D" id="2.120.10.30">
    <property type="entry name" value="TolB, C-terminal domain"/>
    <property type="match status" value="1"/>
</dbReference>
<comment type="caution">
    <text evidence="2">The sequence shown here is derived from an EMBL/GenBank/DDBJ whole genome shotgun (WGS) entry which is preliminary data.</text>
</comment>
<dbReference type="PANTHER" id="PTHR46513">
    <property type="entry name" value="VITELLOGENIN RECEPTOR-LIKE PROTEIN-RELATED-RELATED"/>
    <property type="match status" value="1"/>
</dbReference>
<name>A0A9Q1CB10_HOLLE</name>
<protein>
    <submittedName>
        <fullName evidence="2">Low-density lipoprotein receptor-related protein 5</fullName>
    </submittedName>
</protein>
<evidence type="ECO:0000256" key="1">
    <source>
        <dbReference type="PROSITE-ProRule" id="PRU00461"/>
    </source>
</evidence>
<dbReference type="InterPro" id="IPR011042">
    <property type="entry name" value="6-blade_b-propeller_TolB-like"/>
</dbReference>
<sequence length="307" mass="34705">MALSGYILRLFVVKPQEEFLIFVDARGSIVAEEQHCFTRWSLYNNTDQQLAAVQFDPSNRIFYISTTREKVISRYELIGWSEGLRLKDHIVTDNIEKVTSIIVDSVNERLYWSDASLNTISTSRLDGSQRRILFTSDLVAPSNLLLDPECRYIYWTSSGTDSSTIERAFVNGTSREKAVNESDNGSFVLAIAGQTLYRIKTLNGVLRQYNLSQPFLTRASDKDLKYSSLQNATSAIKIDSFLCWSAGSRTDCAALNEKTVYVVNIPDAPPSSQLLYHTTENELLGKTLERCFRNFFIQGNVSAKLLL</sequence>
<proteinExistence type="predicted"/>